<gene>
    <name evidence="1" type="ordered locus">Rpdx1_1956</name>
</gene>
<protein>
    <submittedName>
        <fullName evidence="1">Uncharacterized protein</fullName>
    </submittedName>
</protein>
<dbReference type="AlphaFoldDB" id="E6VNE8"/>
<dbReference type="HOGENOM" id="CLU_2993785_0_0_5"/>
<dbReference type="EMBL" id="CP002418">
    <property type="protein sequence ID" value="ADU43567.1"/>
    <property type="molecule type" value="Genomic_DNA"/>
</dbReference>
<dbReference type="Proteomes" id="UP000001402">
    <property type="component" value="Chromosome"/>
</dbReference>
<evidence type="ECO:0000313" key="1">
    <source>
        <dbReference type="EMBL" id="ADU43567.1"/>
    </source>
</evidence>
<reference evidence="1" key="1">
    <citation type="submission" date="2010-12" db="EMBL/GenBank/DDBJ databases">
        <title>Complete sequence of Rhodopseudomonas palustris DX-1.</title>
        <authorList>
            <consortium name="US DOE Joint Genome Institute"/>
            <person name="Lucas S."/>
            <person name="Copeland A."/>
            <person name="Lapidus A."/>
            <person name="Cheng J.-F."/>
            <person name="Goodwin L."/>
            <person name="Pitluck S."/>
            <person name="Misra M."/>
            <person name="Chertkov O."/>
            <person name="Detter J.C."/>
            <person name="Han C."/>
            <person name="Tapia R."/>
            <person name="Land M."/>
            <person name="Hauser L."/>
            <person name="Kyrpides N."/>
            <person name="Ivanova N."/>
            <person name="Ovchinnikova G."/>
            <person name="Logan B."/>
            <person name="Oda Y."/>
            <person name="Harwood C."/>
            <person name="Woyke T."/>
        </authorList>
    </citation>
    <scope>NUCLEOTIDE SEQUENCE [LARGE SCALE GENOMIC DNA]</scope>
    <source>
        <strain evidence="1">DX-1</strain>
    </source>
</reference>
<accession>E6VNE8</accession>
<evidence type="ECO:0000313" key="2">
    <source>
        <dbReference type="Proteomes" id="UP000001402"/>
    </source>
</evidence>
<name>E6VNE8_RHOPX</name>
<sequence length="57" mass="6491">MCSRCIKLDDLVARLKSLGNPSMDMHIDALVRVTIRDIELQKQKLHCEQSDAVLKPN</sequence>
<proteinExistence type="predicted"/>
<dbReference type="KEGG" id="rpx:Rpdx1_1956"/>
<organism evidence="1 2">
    <name type="scientific">Rhodopseudomonas palustris (strain DX-1)</name>
    <dbReference type="NCBI Taxonomy" id="652103"/>
    <lineage>
        <taxon>Bacteria</taxon>
        <taxon>Pseudomonadati</taxon>
        <taxon>Pseudomonadota</taxon>
        <taxon>Alphaproteobacteria</taxon>
        <taxon>Hyphomicrobiales</taxon>
        <taxon>Nitrobacteraceae</taxon>
        <taxon>Rhodopseudomonas</taxon>
    </lineage>
</organism>